<organism evidence="1">
    <name type="scientific">marine sediment metagenome</name>
    <dbReference type="NCBI Taxonomy" id="412755"/>
    <lineage>
        <taxon>unclassified sequences</taxon>
        <taxon>metagenomes</taxon>
        <taxon>ecological metagenomes</taxon>
    </lineage>
</organism>
<dbReference type="AlphaFoldDB" id="X1VBS2"/>
<gene>
    <name evidence="1" type="ORF">S12H4_47971</name>
</gene>
<accession>X1VBS2</accession>
<dbReference type="EMBL" id="BARW01029925">
    <property type="protein sequence ID" value="GAJ14562.1"/>
    <property type="molecule type" value="Genomic_DNA"/>
</dbReference>
<sequence>MAYGTLILAQGKKGGNMARRYPQWVTPDRQTHLVRLFLDNKGFCVYGHKRCLIPEHHYEVYIEYLIADWKADDKAQRKAEWQAEREQLHKTADRHYPLSGQFSAVSKDIFFAEQPLYYLVGLGISGLTFKPFAQIRLASSFVSLYIDLGNTLKGLSKSKRRKAIRYGKPLSYDIDREIGNICKLAVKHYLA</sequence>
<reference evidence="1" key="1">
    <citation type="journal article" date="2014" name="Front. Microbiol.">
        <title>High frequency of phylogenetically diverse reductive dehalogenase-homologous genes in deep subseafloor sedimentary metagenomes.</title>
        <authorList>
            <person name="Kawai M."/>
            <person name="Futagami T."/>
            <person name="Toyoda A."/>
            <person name="Takaki Y."/>
            <person name="Nishi S."/>
            <person name="Hori S."/>
            <person name="Arai W."/>
            <person name="Tsubouchi T."/>
            <person name="Morono Y."/>
            <person name="Uchiyama I."/>
            <person name="Ito T."/>
            <person name="Fujiyama A."/>
            <person name="Inagaki F."/>
            <person name="Takami H."/>
        </authorList>
    </citation>
    <scope>NUCLEOTIDE SEQUENCE</scope>
    <source>
        <strain evidence="1">Expedition CK06-06</strain>
    </source>
</reference>
<proteinExistence type="predicted"/>
<name>X1VBS2_9ZZZZ</name>
<protein>
    <submittedName>
        <fullName evidence="1">Uncharacterized protein</fullName>
    </submittedName>
</protein>
<comment type="caution">
    <text evidence="1">The sequence shown here is derived from an EMBL/GenBank/DDBJ whole genome shotgun (WGS) entry which is preliminary data.</text>
</comment>
<feature type="non-terminal residue" evidence="1">
    <location>
        <position position="191"/>
    </location>
</feature>
<evidence type="ECO:0000313" key="1">
    <source>
        <dbReference type="EMBL" id="GAJ14562.1"/>
    </source>
</evidence>